<feature type="domain" description="Plastocyanin-like" evidence="4">
    <location>
        <begin position="101"/>
        <end position="206"/>
    </location>
</feature>
<proteinExistence type="predicted"/>
<dbReference type="Pfam" id="PF07732">
    <property type="entry name" value="Cu-oxidase_3"/>
    <property type="match status" value="1"/>
</dbReference>
<dbReference type="PANTHER" id="PTHR11709:SF486">
    <property type="entry name" value="MULTICOPPER OXIDASE"/>
    <property type="match status" value="1"/>
</dbReference>
<feature type="domain" description="Plastocyanin-like" evidence="3">
    <location>
        <begin position="239"/>
        <end position="340"/>
    </location>
</feature>
<feature type="region of interest" description="Disordered" evidence="1">
    <location>
        <begin position="29"/>
        <end position="48"/>
    </location>
</feature>
<reference evidence="5 6" key="1">
    <citation type="submission" date="2024-12" db="EMBL/GenBank/DDBJ databases">
        <authorList>
            <person name="Lee Y."/>
        </authorList>
    </citation>
    <scope>NUCLEOTIDE SEQUENCE [LARGE SCALE GENOMIC DNA]</scope>
    <source>
        <strain evidence="5 6">03SUJ4</strain>
    </source>
</reference>
<accession>A0ABW9KNN6</accession>
<dbReference type="InterPro" id="IPR008972">
    <property type="entry name" value="Cupredoxin"/>
</dbReference>
<evidence type="ECO:0000256" key="1">
    <source>
        <dbReference type="SAM" id="MobiDB-lite"/>
    </source>
</evidence>
<evidence type="ECO:0000259" key="4">
    <source>
        <dbReference type="Pfam" id="PF07732"/>
    </source>
</evidence>
<keyword evidence="6" id="KW-1185">Reference proteome</keyword>
<dbReference type="PROSITE" id="PS51318">
    <property type="entry name" value="TAT"/>
    <property type="match status" value="1"/>
</dbReference>
<feature type="compositionally biased region" description="Basic and acidic residues" evidence="1">
    <location>
        <begin position="461"/>
        <end position="471"/>
    </location>
</feature>
<dbReference type="Proteomes" id="UP001634747">
    <property type="component" value="Unassembled WGS sequence"/>
</dbReference>
<organism evidence="5 6">
    <name type="scientific">Terriglobus aquaticus</name>
    <dbReference type="NCBI Taxonomy" id="940139"/>
    <lineage>
        <taxon>Bacteria</taxon>
        <taxon>Pseudomonadati</taxon>
        <taxon>Acidobacteriota</taxon>
        <taxon>Terriglobia</taxon>
        <taxon>Terriglobales</taxon>
        <taxon>Acidobacteriaceae</taxon>
        <taxon>Terriglobus</taxon>
    </lineage>
</organism>
<dbReference type="CDD" id="cd13860">
    <property type="entry name" value="CuRO_1_2dMco_1"/>
    <property type="match status" value="1"/>
</dbReference>
<protein>
    <submittedName>
        <fullName evidence="5">Multicopper oxidase family protein</fullName>
    </submittedName>
</protein>
<dbReference type="RefSeq" id="WP_317889788.1">
    <property type="nucleotide sequence ID" value="NZ_BAABBH010000001.1"/>
</dbReference>
<dbReference type="Gene3D" id="2.60.40.420">
    <property type="entry name" value="Cupredoxins - blue copper proteins"/>
    <property type="match status" value="2"/>
</dbReference>
<evidence type="ECO:0000313" key="6">
    <source>
        <dbReference type="Proteomes" id="UP001634747"/>
    </source>
</evidence>
<sequence>MTNRRGFLRRALSMGAGLATVPALAEGASRAGQQSLREPTGGNAGPLSQSAAAIKMGAHTSTAGHAPVRVVTTDVPDLAFTLEDGWKVFRLRAEVIRREILPGKTLDLWGFNGSAPGPTIQVTEGDRVRVILENRLPEPTSMHWHGFEDSIRFDGMPGVSQRAVPPGGTYTYEFHITQTGTFFYHSHLAMQEMVGMLGGFIMHPRQAHAPAVDYDFLVHLQEYAVLPNNTVPNSAEMEFNWLVLNGKSGPAPTPLVVRLGSRVRIRFVNLGMDHHPMHLHGHTFYVTGTEAGRIPETAWWPGNTVLVGVAQARDVEFLANNPGDWMLHCHLPHHMMNQMNSSTSRAFSGDTLTSNGMISAGANGAGMKHGNATEQGAMAGMMMSGMNRLEIAPNANEVHGFPQDAFMEGPLMNMDAMVDKPENFGLPPGWSENMQGMMTFVRVLPAEQYDEVMRRVAAHADGAKGHDDTPGMDHSMPAMDHAMPGMDHSMPGMDHAMPGMDHSTMPGMDHSKKPGMQMPAQDGGKR</sequence>
<dbReference type="InterPro" id="IPR011707">
    <property type="entry name" value="Cu-oxidase-like_N"/>
</dbReference>
<dbReference type="SUPFAM" id="SSF49503">
    <property type="entry name" value="Cupredoxins"/>
    <property type="match status" value="2"/>
</dbReference>
<evidence type="ECO:0000256" key="2">
    <source>
        <dbReference type="SAM" id="SignalP"/>
    </source>
</evidence>
<feature type="chain" id="PRO_5047346504" evidence="2">
    <location>
        <begin position="26"/>
        <end position="526"/>
    </location>
</feature>
<dbReference type="PANTHER" id="PTHR11709">
    <property type="entry name" value="MULTI-COPPER OXIDASE"/>
    <property type="match status" value="1"/>
</dbReference>
<dbReference type="CDD" id="cd04202">
    <property type="entry name" value="CuRO_D2_2dMcoN_like"/>
    <property type="match status" value="1"/>
</dbReference>
<dbReference type="InterPro" id="IPR011706">
    <property type="entry name" value="Cu-oxidase_C"/>
</dbReference>
<name>A0ABW9KNN6_9BACT</name>
<dbReference type="EMBL" id="JBJYXY010000001">
    <property type="protein sequence ID" value="MFN2976541.1"/>
    <property type="molecule type" value="Genomic_DNA"/>
</dbReference>
<feature type="region of interest" description="Disordered" evidence="1">
    <location>
        <begin position="460"/>
        <end position="479"/>
    </location>
</feature>
<evidence type="ECO:0000259" key="3">
    <source>
        <dbReference type="Pfam" id="PF07731"/>
    </source>
</evidence>
<gene>
    <name evidence="5" type="ORF">ACK2TP_12275</name>
</gene>
<dbReference type="InterPro" id="IPR045087">
    <property type="entry name" value="Cu-oxidase_fam"/>
</dbReference>
<evidence type="ECO:0000313" key="5">
    <source>
        <dbReference type="EMBL" id="MFN2976541.1"/>
    </source>
</evidence>
<dbReference type="InterPro" id="IPR006311">
    <property type="entry name" value="TAT_signal"/>
</dbReference>
<comment type="caution">
    <text evidence="5">The sequence shown here is derived from an EMBL/GenBank/DDBJ whole genome shotgun (WGS) entry which is preliminary data.</text>
</comment>
<keyword evidence="2" id="KW-0732">Signal</keyword>
<dbReference type="Pfam" id="PF07731">
    <property type="entry name" value="Cu-oxidase_2"/>
    <property type="match status" value="1"/>
</dbReference>
<feature type="region of interest" description="Disordered" evidence="1">
    <location>
        <begin position="503"/>
        <end position="526"/>
    </location>
</feature>
<feature type="signal peptide" evidence="2">
    <location>
        <begin position="1"/>
        <end position="25"/>
    </location>
</feature>